<gene>
    <name evidence="8" type="ORF">SAMN05216375_12357</name>
    <name evidence="7" type="ORF">TR210_1652</name>
</gene>
<evidence type="ECO:0000256" key="5">
    <source>
        <dbReference type="ARBA" id="ARBA00023002"/>
    </source>
</evidence>
<keyword evidence="4" id="KW-0521">NADP</keyword>
<comment type="cofactor">
    <cofactor evidence="1">
        <name>FMN</name>
        <dbReference type="ChEBI" id="CHEBI:58210"/>
    </cofactor>
</comment>
<dbReference type="InterPro" id="IPR044152">
    <property type="entry name" value="YqjM-like"/>
</dbReference>
<dbReference type="PANTHER" id="PTHR43303:SF4">
    <property type="entry name" value="NADPH DEHYDROGENASE C23G7.10C-RELATED"/>
    <property type="match status" value="1"/>
</dbReference>
<dbReference type="GO" id="GO:0003959">
    <property type="term" value="F:NADPH dehydrogenase activity"/>
    <property type="evidence" value="ECO:0007669"/>
    <property type="project" value="InterPro"/>
</dbReference>
<reference evidence="8 10" key="2">
    <citation type="submission" date="2016-10" db="EMBL/GenBank/DDBJ databases">
        <authorList>
            <person name="Varghese N."/>
            <person name="Submissions S."/>
        </authorList>
    </citation>
    <scope>NUCLEOTIDE SEQUENCE [LARGE SCALE GENOMIC DNA]</scope>
    <source>
        <strain evidence="8 10">DSM 22150</strain>
    </source>
</reference>
<evidence type="ECO:0000256" key="2">
    <source>
        <dbReference type="ARBA" id="ARBA00022630"/>
    </source>
</evidence>
<dbReference type="InterPro" id="IPR013785">
    <property type="entry name" value="Aldolase_TIM"/>
</dbReference>
<keyword evidence="3" id="KW-0288">FMN</keyword>
<dbReference type="AlphaFoldDB" id="A0A143YVW4"/>
<dbReference type="OrthoDB" id="9806724at2"/>
<dbReference type="InterPro" id="IPR001155">
    <property type="entry name" value="OxRdtase_FMN_N"/>
</dbReference>
<sequence length="346" mass="38099">MSLLLSPTEIAGLSLNNRVVLAPMCMFEVEKEDGVLTPFHFAHYGARAIAKAGLIIIEATGVEPDGRISNRDLGLWNDEQAVELKKLVDMLHALGSKVGIQLGHAGRKAENAEVLIASSAIPFSNEYGTPNAMTNEEIERVQASFVAAAERAAVAGVDMIELHGAHGYLINQFLSPLTNERTDAYGGSLENRYLFAKEIIEQIRGSFNGSLWIRLSLTAYADSEKQNSLDEWKTIGKWLEKDGIDCIDVSTGGLLDRKPNIPVRPGYQVPYTSAMKEAVSIPVTAVGLLDNPGLCEHILQTKQADLILQGRALIRNVNWLADAAEELRDTNFEVYNHSYQRGQRRR</sequence>
<dbReference type="EMBL" id="FNYT01000023">
    <property type="protein sequence ID" value="SEJ72745.1"/>
    <property type="molecule type" value="Genomic_DNA"/>
</dbReference>
<dbReference type="GO" id="GO:0050661">
    <property type="term" value="F:NADP binding"/>
    <property type="evidence" value="ECO:0007669"/>
    <property type="project" value="InterPro"/>
</dbReference>
<proteinExistence type="predicted"/>
<evidence type="ECO:0000313" key="10">
    <source>
        <dbReference type="Proteomes" id="UP000199280"/>
    </source>
</evidence>
<evidence type="ECO:0000313" key="8">
    <source>
        <dbReference type="EMBL" id="SEJ72745.1"/>
    </source>
</evidence>
<organism evidence="7 9">
    <name type="scientific">Trichococcus ilyis</name>
    <dbReference type="NCBI Taxonomy" id="640938"/>
    <lineage>
        <taxon>Bacteria</taxon>
        <taxon>Bacillati</taxon>
        <taxon>Bacillota</taxon>
        <taxon>Bacilli</taxon>
        <taxon>Lactobacillales</taxon>
        <taxon>Carnobacteriaceae</taxon>
        <taxon>Trichococcus</taxon>
    </lineage>
</organism>
<protein>
    <submittedName>
        <fullName evidence="7">Aldolase-type tim barrel</fullName>
    </submittedName>
    <submittedName>
        <fullName evidence="8">NADPH2 dehydrogenase</fullName>
    </submittedName>
</protein>
<keyword evidence="2" id="KW-0285">Flavoprotein</keyword>
<evidence type="ECO:0000256" key="3">
    <source>
        <dbReference type="ARBA" id="ARBA00022643"/>
    </source>
</evidence>
<feature type="domain" description="NADH:flavin oxidoreductase/NADH oxidase N-terminal" evidence="6">
    <location>
        <begin position="4"/>
        <end position="328"/>
    </location>
</feature>
<dbReference type="Pfam" id="PF00724">
    <property type="entry name" value="Oxidored_FMN"/>
    <property type="match status" value="1"/>
</dbReference>
<evidence type="ECO:0000313" key="9">
    <source>
        <dbReference type="Proteomes" id="UP000076878"/>
    </source>
</evidence>
<keyword evidence="5" id="KW-0560">Oxidoreductase</keyword>
<evidence type="ECO:0000256" key="4">
    <source>
        <dbReference type="ARBA" id="ARBA00022857"/>
    </source>
</evidence>
<keyword evidence="10" id="KW-1185">Reference proteome</keyword>
<evidence type="ECO:0000313" key="7">
    <source>
        <dbReference type="EMBL" id="CZQ99645.1"/>
    </source>
</evidence>
<dbReference type="Proteomes" id="UP000076878">
    <property type="component" value="Unassembled WGS sequence"/>
</dbReference>
<dbReference type="GO" id="GO:0010181">
    <property type="term" value="F:FMN binding"/>
    <property type="evidence" value="ECO:0007669"/>
    <property type="project" value="InterPro"/>
</dbReference>
<reference evidence="7 9" key="1">
    <citation type="submission" date="2016-02" db="EMBL/GenBank/DDBJ databases">
        <authorList>
            <person name="Wen L."/>
            <person name="He K."/>
            <person name="Yang H."/>
        </authorList>
    </citation>
    <scope>NUCLEOTIDE SEQUENCE [LARGE SCALE GENOMIC DNA]</scope>
    <source>
        <strain evidence="7">Trichococcus_R210</strain>
    </source>
</reference>
<dbReference type="PANTHER" id="PTHR43303">
    <property type="entry name" value="NADPH DEHYDROGENASE C23G7.10C-RELATED"/>
    <property type="match status" value="1"/>
</dbReference>
<dbReference type="EMBL" id="FJNB01000012">
    <property type="protein sequence ID" value="CZQ99645.1"/>
    <property type="molecule type" value="Genomic_DNA"/>
</dbReference>
<dbReference type="STRING" id="640938.TR210_1652"/>
<dbReference type="Gene3D" id="3.20.20.70">
    <property type="entry name" value="Aldolase class I"/>
    <property type="match status" value="1"/>
</dbReference>
<dbReference type="SUPFAM" id="SSF51395">
    <property type="entry name" value="FMN-linked oxidoreductases"/>
    <property type="match status" value="1"/>
</dbReference>
<name>A0A143YVW4_9LACT</name>
<dbReference type="Proteomes" id="UP000199280">
    <property type="component" value="Unassembled WGS sequence"/>
</dbReference>
<evidence type="ECO:0000259" key="6">
    <source>
        <dbReference type="Pfam" id="PF00724"/>
    </source>
</evidence>
<accession>A0A143YVW4</accession>
<evidence type="ECO:0000256" key="1">
    <source>
        <dbReference type="ARBA" id="ARBA00001917"/>
    </source>
</evidence>
<dbReference type="RefSeq" id="WP_068623048.1">
    <property type="nucleotide sequence ID" value="NZ_FJNB01000012.1"/>
</dbReference>